<dbReference type="GO" id="GO:0043565">
    <property type="term" value="F:sequence-specific DNA binding"/>
    <property type="evidence" value="ECO:0007669"/>
    <property type="project" value="InterPro"/>
</dbReference>
<dbReference type="SUPFAM" id="SSF48295">
    <property type="entry name" value="TrpR-like"/>
    <property type="match status" value="1"/>
</dbReference>
<dbReference type="Proteomes" id="UP000237839">
    <property type="component" value="Unassembled WGS sequence"/>
</dbReference>
<evidence type="ECO:0000313" key="3">
    <source>
        <dbReference type="Proteomes" id="UP000237839"/>
    </source>
</evidence>
<keyword evidence="3" id="KW-1185">Reference proteome</keyword>
<feature type="region of interest" description="Disordered" evidence="1">
    <location>
        <begin position="1"/>
        <end position="20"/>
    </location>
</feature>
<sequence>MTQTDQTAAQRTLRKPHRQHSIEFKRAVAEQALQQGACITHIAREHDIRPNLVHSWRQRYREGLLNAQSDQKLLPVALIESIAPSQSDKAPVPEETSPCSGFILLNAGQISMRIKGRADPMALKLILTELLSCYRPACRDPHLAGCGHHRYARRI</sequence>
<organism evidence="2 3">
    <name type="scientific">Solimicrobium silvestre</name>
    <dbReference type="NCBI Taxonomy" id="2099400"/>
    <lineage>
        <taxon>Bacteria</taxon>
        <taxon>Pseudomonadati</taxon>
        <taxon>Pseudomonadota</taxon>
        <taxon>Betaproteobacteria</taxon>
        <taxon>Burkholderiales</taxon>
        <taxon>Oxalobacteraceae</taxon>
        <taxon>Solimicrobium</taxon>
    </lineage>
</organism>
<dbReference type="InterPro" id="IPR010921">
    <property type="entry name" value="Trp_repressor/repl_initiator"/>
</dbReference>
<gene>
    <name evidence="2" type="ORF">S2091_1156</name>
</gene>
<accession>A0A2S9H211</accession>
<dbReference type="Pfam" id="PF01527">
    <property type="entry name" value="HTH_Tnp_1"/>
    <property type="match status" value="1"/>
</dbReference>
<name>A0A2S9H211_9BURK</name>
<dbReference type="AlphaFoldDB" id="A0A2S9H211"/>
<protein>
    <submittedName>
        <fullName evidence="2">Transposase</fullName>
    </submittedName>
</protein>
<dbReference type="GO" id="GO:0006313">
    <property type="term" value="P:DNA transposition"/>
    <property type="evidence" value="ECO:0007669"/>
    <property type="project" value="InterPro"/>
</dbReference>
<evidence type="ECO:0000313" key="2">
    <source>
        <dbReference type="EMBL" id="PRC93983.1"/>
    </source>
</evidence>
<reference evidence="2 3" key="1">
    <citation type="submission" date="2018-02" db="EMBL/GenBank/DDBJ databases">
        <title>Solimicrobium silvestre gen. nov., sp. nov., isolated from alpine forest soil.</title>
        <authorList>
            <person name="Margesin R."/>
            <person name="Albuquerque L."/>
            <person name="Zhang D.-C."/>
            <person name="Froufe H.J.C."/>
            <person name="Severino R."/>
            <person name="Roxo I."/>
            <person name="Egas C."/>
            <person name="Da Costa M.S."/>
        </authorList>
    </citation>
    <scope>NUCLEOTIDE SEQUENCE [LARGE SCALE GENOMIC DNA]</scope>
    <source>
        <strain evidence="2 3">S20-91</strain>
    </source>
</reference>
<dbReference type="EMBL" id="PUGF01000004">
    <property type="protein sequence ID" value="PRC93983.1"/>
    <property type="molecule type" value="Genomic_DNA"/>
</dbReference>
<dbReference type="InterPro" id="IPR002514">
    <property type="entry name" value="Transposase_8"/>
</dbReference>
<dbReference type="GO" id="GO:0004803">
    <property type="term" value="F:transposase activity"/>
    <property type="evidence" value="ECO:0007669"/>
    <property type="project" value="InterPro"/>
</dbReference>
<proteinExistence type="predicted"/>
<comment type="caution">
    <text evidence="2">The sequence shown here is derived from an EMBL/GenBank/DDBJ whole genome shotgun (WGS) entry which is preliminary data.</text>
</comment>
<feature type="compositionally biased region" description="Polar residues" evidence="1">
    <location>
        <begin position="1"/>
        <end position="10"/>
    </location>
</feature>
<dbReference type="OrthoDB" id="9774685at2"/>
<evidence type="ECO:0000256" key="1">
    <source>
        <dbReference type="SAM" id="MobiDB-lite"/>
    </source>
</evidence>
<dbReference type="RefSeq" id="WP_105530853.1">
    <property type="nucleotide sequence ID" value="NZ_PUGF01000004.1"/>
</dbReference>